<feature type="transmembrane region" description="Helical" evidence="1">
    <location>
        <begin position="294"/>
        <end position="315"/>
    </location>
</feature>
<keyword evidence="4" id="KW-1185">Reference proteome</keyword>
<feature type="transmembrane region" description="Helical" evidence="1">
    <location>
        <begin position="321"/>
        <end position="343"/>
    </location>
</feature>
<feature type="domain" description="Heparan-alpha-glucosaminide N-acetyltransferase catalytic" evidence="2">
    <location>
        <begin position="5"/>
        <end position="217"/>
    </location>
</feature>
<dbReference type="InterPro" id="IPR012429">
    <property type="entry name" value="HGSNAT_cat"/>
</dbReference>
<evidence type="ECO:0000256" key="1">
    <source>
        <dbReference type="SAM" id="Phobius"/>
    </source>
</evidence>
<feature type="transmembrane region" description="Helical" evidence="1">
    <location>
        <begin position="216"/>
        <end position="234"/>
    </location>
</feature>
<gene>
    <name evidence="3" type="ORF">RM697_08275</name>
</gene>
<evidence type="ECO:0000259" key="2">
    <source>
        <dbReference type="Pfam" id="PF07786"/>
    </source>
</evidence>
<feature type="transmembrane region" description="Helical" evidence="1">
    <location>
        <begin position="141"/>
        <end position="162"/>
    </location>
</feature>
<feature type="transmembrane region" description="Helical" evidence="1">
    <location>
        <begin position="182"/>
        <end position="204"/>
    </location>
</feature>
<dbReference type="EMBL" id="JAVRIA010000004">
    <property type="protein sequence ID" value="MDT0558639.1"/>
    <property type="molecule type" value="Genomic_DNA"/>
</dbReference>
<dbReference type="RefSeq" id="WP_311427408.1">
    <property type="nucleotide sequence ID" value="NZ_JAVRIA010000004.1"/>
</dbReference>
<protein>
    <submittedName>
        <fullName evidence="3">Heparan-alpha-glucosaminide N-acetyltransferase domain-containing protein</fullName>
    </submittedName>
</protein>
<feature type="transmembrane region" description="Helical" evidence="1">
    <location>
        <begin position="89"/>
        <end position="107"/>
    </location>
</feature>
<comment type="caution">
    <text evidence="3">The sequence shown here is derived from an EMBL/GenBank/DDBJ whole genome shotgun (WGS) entry which is preliminary data.</text>
</comment>
<accession>A0ABU2YKE4</accession>
<keyword evidence="1" id="KW-1133">Transmembrane helix</keyword>
<proteinExistence type="predicted"/>
<organism evidence="3 4">
    <name type="scientific">Microcosmobacter mediterraneus</name>
    <dbReference type="NCBI Taxonomy" id="3075607"/>
    <lineage>
        <taxon>Bacteria</taxon>
        <taxon>Pseudomonadati</taxon>
        <taxon>Bacteroidota</taxon>
        <taxon>Flavobacteriia</taxon>
        <taxon>Flavobacteriales</taxon>
        <taxon>Flavobacteriaceae</taxon>
        <taxon>Microcosmobacter</taxon>
    </lineage>
</organism>
<dbReference type="Proteomes" id="UP001259492">
    <property type="component" value="Unassembled WGS sequence"/>
</dbReference>
<evidence type="ECO:0000313" key="3">
    <source>
        <dbReference type="EMBL" id="MDT0558639.1"/>
    </source>
</evidence>
<evidence type="ECO:0000313" key="4">
    <source>
        <dbReference type="Proteomes" id="UP001259492"/>
    </source>
</evidence>
<dbReference type="Pfam" id="PF07786">
    <property type="entry name" value="HGSNAT_cat"/>
    <property type="match status" value="1"/>
</dbReference>
<feature type="transmembrane region" description="Helical" evidence="1">
    <location>
        <begin position="113"/>
        <end position="134"/>
    </location>
</feature>
<feature type="transmembrane region" description="Helical" evidence="1">
    <location>
        <begin position="254"/>
        <end position="273"/>
    </location>
</feature>
<sequence length="364" mass="42498">MKTSRLFFIDAMRAFAILMMLQGHFIDALLDPVYRDPNNMIFRVWSYFRGITAPTFFTISGLIFTYLLLKARDKGDDKRRMKKGIYRGLMLIGIGYLLRIPVFDWIALKFTPYFLVTDVLQIIGLSLIVLVVLYQLCFRVCLLYGIVCFSIGICVFLTEPLYRDLRLENVPAFIANYLSKENGSIFTFLPWFGYMTFGASIAVSFYRHLHRNKFKLTMILTFIIVGYVFVNYSAHAANWLYNLTDIEMFKDISYYNYLFPRLGNVLLLFAFFYTFERFLKQSLIFKIGQKTLSIYVIHFIIIYGSFTGYGLYQIIGKTLTPWQAIFGALMFLSVVTLIALYRVKTNTFVYGKLKGILNRLQSKR</sequence>
<keyword evidence="1" id="KW-0472">Membrane</keyword>
<reference evidence="3 4" key="1">
    <citation type="submission" date="2023-09" db="EMBL/GenBank/DDBJ databases">
        <authorList>
            <person name="Rey-Velasco X."/>
        </authorList>
    </citation>
    <scope>NUCLEOTIDE SEQUENCE [LARGE SCALE GENOMIC DNA]</scope>
    <source>
        <strain evidence="3 4">W332</strain>
    </source>
</reference>
<name>A0ABU2YKE4_9FLAO</name>
<keyword evidence="1" id="KW-0812">Transmembrane</keyword>
<feature type="transmembrane region" description="Helical" evidence="1">
    <location>
        <begin position="46"/>
        <end position="69"/>
    </location>
</feature>
<feature type="transmembrane region" description="Helical" evidence="1">
    <location>
        <begin position="7"/>
        <end position="26"/>
    </location>
</feature>